<dbReference type="EMBL" id="CABFJX010000013">
    <property type="protein sequence ID" value="VTT57893.1"/>
    <property type="molecule type" value="Genomic_DNA"/>
</dbReference>
<feature type="region of interest" description="Disordered" evidence="1">
    <location>
        <begin position="1"/>
        <end position="41"/>
    </location>
</feature>
<dbReference type="AlphaFoldDB" id="A0A2H3S168"/>
<evidence type="ECO:0000313" key="3">
    <source>
        <dbReference type="Proteomes" id="UP000760494"/>
    </source>
</evidence>
<proteinExistence type="predicted"/>
<evidence type="ECO:0000313" key="2">
    <source>
        <dbReference type="EMBL" id="VTT57893.1"/>
    </source>
</evidence>
<feature type="compositionally biased region" description="Basic and acidic residues" evidence="1">
    <location>
        <begin position="1"/>
        <end position="14"/>
    </location>
</feature>
<dbReference type="Proteomes" id="UP000760494">
    <property type="component" value="Unassembled WGS sequence"/>
</dbReference>
<accession>A0A2H3S168</accession>
<sequence length="117" mass="12316">MDTHDTACIDDRVVDASPDAPLQPAKPLEPPSPGETSTEIEVPVTTQDGVTVIPTEAIPSMQVATATDLVTESLILQPVETVIESVTKLGQALVETTVTTVAYTIIDQNNPSTMTVT</sequence>
<comment type="caution">
    <text evidence="2">The sequence shown here is derived from an EMBL/GenBank/DDBJ whole genome shotgun (WGS) entry which is preliminary data.</text>
</comment>
<protein>
    <submittedName>
        <fullName evidence="2">Uncharacterized protein</fullName>
    </submittedName>
</protein>
<reference evidence="2" key="1">
    <citation type="submission" date="2019-05" db="EMBL/GenBank/DDBJ databases">
        <authorList>
            <person name="Piombo E."/>
        </authorList>
    </citation>
    <scope>NUCLEOTIDE SEQUENCE</scope>
    <source>
        <strain evidence="2">C2S</strain>
    </source>
</reference>
<name>A0A2H3S168_FUSFU</name>
<evidence type="ECO:0000256" key="1">
    <source>
        <dbReference type="SAM" id="MobiDB-lite"/>
    </source>
</evidence>
<dbReference type="OrthoDB" id="2019572at2759"/>
<gene>
    <name evidence="2" type="ORF">C2S_3526</name>
</gene>
<organism evidence="2 3">
    <name type="scientific">Fusarium fujikuroi</name>
    <name type="common">Bakanae and foot rot disease fungus</name>
    <name type="synonym">Gibberella fujikuroi</name>
    <dbReference type="NCBI Taxonomy" id="5127"/>
    <lineage>
        <taxon>Eukaryota</taxon>
        <taxon>Fungi</taxon>
        <taxon>Dikarya</taxon>
        <taxon>Ascomycota</taxon>
        <taxon>Pezizomycotina</taxon>
        <taxon>Sordariomycetes</taxon>
        <taxon>Hypocreomycetidae</taxon>
        <taxon>Hypocreales</taxon>
        <taxon>Nectriaceae</taxon>
        <taxon>Fusarium</taxon>
        <taxon>Fusarium fujikuroi species complex</taxon>
    </lineage>
</organism>